<sequence>MSSTSSLHKLDGGNGSSASPLSSTPSSASMLPWSDQFNHNYITDRGVFALKEHKYNGRDSSILYNKVLRPLAIHLVERYVPTWVAPNVLTLVGLAFTIAGFIPIYSHCRAMYEPAPTWMYVWAAFCLFAYQTLDNMDGVQARRTGTSSPFGQLLDHGCDALNATIATATFAVVLQLGHMNAIRLICCTYAVFFMTTWDEYYTGEMHLAVVNGADEGITVVWMLYLATAVIGPEMWDGFWYEGANAGGHIVLYVTFAGAIIACLDALRRVYTRFRRQAQLPMPAHIQGGFSGALLTLFPAAFIIFMALWWICIPVANEYYAPKGNLYVPFGAVGLLFALTVCKLILSHMCRMPYPAFHRPLLLLFLPLINRHLGVRFTGEPYYEEGVAGVVTLLLALAAFGHYVYFATHQITSALQINVLTIPHDKPGSATTV</sequence>
<gene>
    <name evidence="8" type="ORF">CAOG_006873</name>
</gene>
<evidence type="ECO:0000313" key="9">
    <source>
        <dbReference type="Proteomes" id="UP000008743"/>
    </source>
</evidence>
<dbReference type="PhylomeDB" id="A0A0D2UNL9"/>
<evidence type="ECO:0000256" key="6">
    <source>
        <dbReference type="SAM" id="MobiDB-lite"/>
    </source>
</evidence>
<evidence type="ECO:0000256" key="5">
    <source>
        <dbReference type="RuleBase" id="RU003750"/>
    </source>
</evidence>
<dbReference type="Gene3D" id="1.20.120.1760">
    <property type="match status" value="1"/>
</dbReference>
<feature type="region of interest" description="Disordered" evidence="6">
    <location>
        <begin position="1"/>
        <end position="25"/>
    </location>
</feature>
<dbReference type="PROSITE" id="PS00379">
    <property type="entry name" value="CDP_ALCOHOL_P_TRANSF"/>
    <property type="match status" value="1"/>
</dbReference>
<reference evidence="9" key="1">
    <citation type="submission" date="2011-02" db="EMBL/GenBank/DDBJ databases">
        <title>The Genome Sequence of Capsaspora owczarzaki ATCC 30864.</title>
        <authorList>
            <person name="Russ C."/>
            <person name="Cuomo C."/>
            <person name="Burger G."/>
            <person name="Gray M.W."/>
            <person name="Holland P.W.H."/>
            <person name="King N."/>
            <person name="Lang F.B.F."/>
            <person name="Roger A.J."/>
            <person name="Ruiz-Trillo I."/>
            <person name="Young S.K."/>
            <person name="Zeng Q."/>
            <person name="Gargeya S."/>
            <person name="Alvarado L."/>
            <person name="Berlin A."/>
            <person name="Chapman S.B."/>
            <person name="Chen Z."/>
            <person name="Freedman E."/>
            <person name="Gellesch M."/>
            <person name="Goldberg J."/>
            <person name="Griggs A."/>
            <person name="Gujja S."/>
            <person name="Heilman E."/>
            <person name="Heiman D."/>
            <person name="Howarth C."/>
            <person name="Mehta T."/>
            <person name="Neiman D."/>
            <person name="Pearson M."/>
            <person name="Roberts A."/>
            <person name="Saif S."/>
            <person name="Shea T."/>
            <person name="Shenoy N."/>
            <person name="Sisk P."/>
            <person name="Stolte C."/>
            <person name="Sykes S."/>
            <person name="White J."/>
            <person name="Yandava C."/>
            <person name="Haas B."/>
            <person name="Nusbaum C."/>
            <person name="Birren B."/>
        </authorList>
    </citation>
    <scope>NUCLEOTIDE SEQUENCE</scope>
    <source>
        <strain evidence="9">ATCC 30864</strain>
    </source>
</reference>
<keyword evidence="4 7" id="KW-0472">Membrane</keyword>
<comment type="similarity">
    <text evidence="2 5">Belongs to the CDP-alcohol phosphatidyltransferase class-I family.</text>
</comment>
<dbReference type="PANTHER" id="PTHR10414">
    <property type="entry name" value="ETHANOLAMINEPHOSPHOTRANSFERASE"/>
    <property type="match status" value="1"/>
</dbReference>
<dbReference type="InterPro" id="IPR014472">
    <property type="entry name" value="CHOPT"/>
</dbReference>
<feature type="transmembrane region" description="Helical" evidence="7">
    <location>
        <begin position="117"/>
        <end position="133"/>
    </location>
</feature>
<dbReference type="PANTHER" id="PTHR10414:SF37">
    <property type="entry name" value="BB IN A BOXCAR, ISOFORM C"/>
    <property type="match status" value="1"/>
</dbReference>
<dbReference type="GO" id="GO:0016780">
    <property type="term" value="F:phosphotransferase activity, for other substituted phosphate groups"/>
    <property type="evidence" value="ECO:0007669"/>
    <property type="project" value="InterPro"/>
</dbReference>
<comment type="subcellular location">
    <subcellularLocation>
        <location evidence="1">Membrane</location>
    </subcellularLocation>
</comment>
<dbReference type="RefSeq" id="XP_004344494.2">
    <property type="nucleotide sequence ID" value="XM_004344444.2"/>
</dbReference>
<evidence type="ECO:0000256" key="2">
    <source>
        <dbReference type="ARBA" id="ARBA00010441"/>
    </source>
</evidence>
<keyword evidence="7" id="KW-1133">Transmembrane helix</keyword>
<dbReference type="Pfam" id="PF01066">
    <property type="entry name" value="CDP-OH_P_transf"/>
    <property type="match status" value="1"/>
</dbReference>
<feature type="transmembrane region" description="Helical" evidence="7">
    <location>
        <begin position="287"/>
        <end position="310"/>
    </location>
</feature>
<dbReference type="GO" id="GO:0008654">
    <property type="term" value="P:phospholipid biosynthetic process"/>
    <property type="evidence" value="ECO:0007669"/>
    <property type="project" value="InterPro"/>
</dbReference>
<organism evidence="8 9">
    <name type="scientific">Capsaspora owczarzaki (strain ATCC 30864)</name>
    <dbReference type="NCBI Taxonomy" id="595528"/>
    <lineage>
        <taxon>Eukaryota</taxon>
        <taxon>Filasterea</taxon>
        <taxon>Capsaspora</taxon>
    </lineage>
</organism>
<dbReference type="AlphaFoldDB" id="A0A0D2UNL9"/>
<dbReference type="PIRSF" id="PIRSF015665">
    <property type="entry name" value="CHOPT"/>
    <property type="match status" value="1"/>
</dbReference>
<feature type="transmembrane region" description="Helical" evidence="7">
    <location>
        <begin position="245"/>
        <end position="266"/>
    </location>
</feature>
<feature type="compositionally biased region" description="Low complexity" evidence="6">
    <location>
        <begin position="16"/>
        <end position="25"/>
    </location>
</feature>
<dbReference type="OrthoDB" id="196717at2759"/>
<dbReference type="STRING" id="595528.A0A0D2UNL9"/>
<dbReference type="InParanoid" id="A0A0D2UNL9"/>
<proteinExistence type="inferred from homology"/>
<evidence type="ECO:0000256" key="4">
    <source>
        <dbReference type="ARBA" id="ARBA00023136"/>
    </source>
</evidence>
<evidence type="ECO:0000256" key="1">
    <source>
        <dbReference type="ARBA" id="ARBA00004370"/>
    </source>
</evidence>
<feature type="transmembrane region" description="Helical" evidence="7">
    <location>
        <begin position="325"/>
        <end position="344"/>
    </location>
</feature>
<dbReference type="Proteomes" id="UP000008743">
    <property type="component" value="Unassembled WGS sequence"/>
</dbReference>
<name>A0A0D2UNL9_CAPO3</name>
<keyword evidence="3 5" id="KW-0808">Transferase</keyword>
<dbReference type="eggNOG" id="KOG2877">
    <property type="taxonomic scope" value="Eukaryota"/>
</dbReference>
<feature type="transmembrane region" description="Helical" evidence="7">
    <location>
        <begin position="385"/>
        <end position="405"/>
    </location>
</feature>
<feature type="transmembrane region" description="Helical" evidence="7">
    <location>
        <begin position="84"/>
        <end position="105"/>
    </location>
</feature>
<protein>
    <submittedName>
        <fullName evidence="8">Uncharacterized protein</fullName>
    </submittedName>
</protein>
<evidence type="ECO:0000256" key="3">
    <source>
        <dbReference type="ARBA" id="ARBA00022679"/>
    </source>
</evidence>
<accession>A0A0D2UNL9</accession>
<evidence type="ECO:0000313" key="8">
    <source>
        <dbReference type="EMBL" id="KJE96571.1"/>
    </source>
</evidence>
<dbReference type="InterPro" id="IPR048254">
    <property type="entry name" value="CDP_ALCOHOL_P_TRANSF_CS"/>
</dbReference>
<dbReference type="GO" id="GO:0016020">
    <property type="term" value="C:membrane"/>
    <property type="evidence" value="ECO:0007669"/>
    <property type="project" value="UniProtKB-SubCell"/>
</dbReference>
<dbReference type="EMBL" id="KE346371">
    <property type="protein sequence ID" value="KJE96571.1"/>
    <property type="molecule type" value="Genomic_DNA"/>
</dbReference>
<dbReference type="InterPro" id="IPR000462">
    <property type="entry name" value="CDP-OH_P_trans"/>
</dbReference>
<keyword evidence="7" id="KW-0812">Transmembrane</keyword>
<keyword evidence="9" id="KW-1185">Reference proteome</keyword>
<evidence type="ECO:0000256" key="7">
    <source>
        <dbReference type="SAM" id="Phobius"/>
    </source>
</evidence>
<dbReference type="InterPro" id="IPR043130">
    <property type="entry name" value="CDP-OH_PTrfase_TM_dom"/>
</dbReference>